<reference evidence="4 5" key="1">
    <citation type="submission" date="2017-09" db="EMBL/GenBank/DDBJ databases">
        <title>Genome sequencing of Besnoitia besnoiti strain Bb-Ger1.</title>
        <authorList>
            <person name="Schares G."/>
            <person name="Venepally P."/>
            <person name="Lorenzi H.A."/>
        </authorList>
    </citation>
    <scope>NUCLEOTIDE SEQUENCE [LARGE SCALE GENOMIC DNA]</scope>
    <source>
        <strain evidence="4 5">Bb-Ger1</strain>
    </source>
</reference>
<keyword evidence="3" id="KW-1133">Transmembrane helix</keyword>
<dbReference type="OrthoDB" id="332420at2759"/>
<sequence>MKRVTLRSASSRASLVSLSSSSLSSLCSLRAPAAHPARLSPFAASASVEARFPLLLAAGAVARRGVQIRLASGQSLFASRESLFAGTWARRAGRRFLSSADSAKSSTSAQETQAKPEAAPAAEGLEGEAAQPVLEGGEAAKAEPHRGAAFSKWARRVAYSSLLFVGGGFTFLFFAFPATPGGDRFASTVEAVAALLEIRRGENQLEKEKKGRERAKDTSPFAFLAGGRTQEDPLADFSLVTDAEFDRTDEALVLFVDGEKEAEAERENIRSLKSLVERLQAEGKLSKNIRLFYAWRTAANSPCRGEGPAVMLYKGQRRSRHPLESLLDAGSAKQAAEKQSGGAEPRADSDVAQGKEERVLETFFVPMSEPENKARTKREKEKHLPLRVVGANFQRDVLDEAKGGKTIILQLFEDSCFLCFLMRPFINSVSMLLAEYEVPVTLKRLNIEKNDFPEGCPVTRATPTFVLYRAGQEEGEKWMEFRPKDFIEKLEKEFDIPIELRLKFSSLLDRLHERFRRFGLLSVWLLEVRKVEDVLLAAQQRTDAREQLERHGLGSHVEPSGASSPTAETARRAEAAGVQKEGDGDAKGDAEGDADKKKKDDLEFDAVVSMLMSQDMKREDDLEENLKHLEREVANAEGDAMAFGVMLGEEILRADVEHIVDALLETEGRASQPAPSADAAEKQIPKF</sequence>
<organism evidence="4 5">
    <name type="scientific">Besnoitia besnoiti</name>
    <name type="common">Apicomplexan protozoan</name>
    <dbReference type="NCBI Taxonomy" id="94643"/>
    <lineage>
        <taxon>Eukaryota</taxon>
        <taxon>Sar</taxon>
        <taxon>Alveolata</taxon>
        <taxon>Apicomplexa</taxon>
        <taxon>Conoidasida</taxon>
        <taxon>Coccidia</taxon>
        <taxon>Eucoccidiorida</taxon>
        <taxon>Eimeriorina</taxon>
        <taxon>Sarcocystidae</taxon>
        <taxon>Besnoitia</taxon>
    </lineage>
</organism>
<dbReference type="VEuPathDB" id="ToxoDB:BESB_069030"/>
<feature type="region of interest" description="Disordered" evidence="2">
    <location>
        <begin position="329"/>
        <end position="353"/>
    </location>
</feature>
<dbReference type="InterPro" id="IPR036249">
    <property type="entry name" value="Thioredoxin-like_sf"/>
</dbReference>
<dbReference type="Gene3D" id="3.40.30.10">
    <property type="entry name" value="Glutaredoxin"/>
    <property type="match status" value="1"/>
</dbReference>
<keyword evidence="3" id="KW-0812">Transmembrane</keyword>
<dbReference type="AlphaFoldDB" id="A0A2A9MHH4"/>
<feature type="region of interest" description="Disordered" evidence="2">
    <location>
        <begin position="546"/>
        <end position="598"/>
    </location>
</feature>
<keyword evidence="5" id="KW-1185">Reference proteome</keyword>
<dbReference type="RefSeq" id="XP_029218879.1">
    <property type="nucleotide sequence ID" value="XM_029365296.1"/>
</dbReference>
<evidence type="ECO:0000256" key="3">
    <source>
        <dbReference type="SAM" id="Phobius"/>
    </source>
</evidence>
<name>A0A2A9MHH4_BESBE</name>
<comment type="caution">
    <text evidence="4">The sequence shown here is derived from an EMBL/GenBank/DDBJ whole genome shotgun (WGS) entry which is preliminary data.</text>
</comment>
<protein>
    <submittedName>
        <fullName evidence="4">Putative thioredoxin</fullName>
    </submittedName>
</protein>
<feature type="transmembrane region" description="Helical" evidence="3">
    <location>
        <begin position="157"/>
        <end position="176"/>
    </location>
</feature>
<dbReference type="GeneID" id="40311829"/>
<feature type="coiled-coil region" evidence="1">
    <location>
        <begin position="612"/>
        <end position="639"/>
    </location>
</feature>
<feature type="compositionally biased region" description="Basic and acidic residues" evidence="2">
    <location>
        <begin position="569"/>
        <end position="598"/>
    </location>
</feature>
<evidence type="ECO:0000256" key="1">
    <source>
        <dbReference type="SAM" id="Coils"/>
    </source>
</evidence>
<keyword evidence="1" id="KW-0175">Coiled coil</keyword>
<feature type="region of interest" description="Disordered" evidence="2">
    <location>
        <begin position="100"/>
        <end position="124"/>
    </location>
</feature>
<dbReference type="SUPFAM" id="SSF52833">
    <property type="entry name" value="Thioredoxin-like"/>
    <property type="match status" value="1"/>
</dbReference>
<gene>
    <name evidence="4" type="ORF">BESB_069030</name>
</gene>
<dbReference type="Proteomes" id="UP000224006">
    <property type="component" value="Chromosome VI"/>
</dbReference>
<accession>A0A2A9MHH4</accession>
<evidence type="ECO:0000313" key="5">
    <source>
        <dbReference type="Proteomes" id="UP000224006"/>
    </source>
</evidence>
<evidence type="ECO:0000256" key="2">
    <source>
        <dbReference type="SAM" id="MobiDB-lite"/>
    </source>
</evidence>
<feature type="region of interest" description="Disordered" evidence="2">
    <location>
        <begin position="667"/>
        <end position="687"/>
    </location>
</feature>
<dbReference type="EMBL" id="NWUJ01000006">
    <property type="protein sequence ID" value="PFH34870.1"/>
    <property type="molecule type" value="Genomic_DNA"/>
</dbReference>
<proteinExistence type="predicted"/>
<dbReference type="KEGG" id="bbes:BESB_069030"/>
<keyword evidence="3" id="KW-0472">Membrane</keyword>
<evidence type="ECO:0000313" key="4">
    <source>
        <dbReference type="EMBL" id="PFH34870.1"/>
    </source>
</evidence>